<keyword evidence="3" id="KW-0949">S-adenosyl-L-methionine</keyword>
<proteinExistence type="predicted"/>
<dbReference type="InterPro" id="IPR029063">
    <property type="entry name" value="SAM-dependent_MTases_sf"/>
</dbReference>
<dbReference type="PANTHER" id="PTHR30481">
    <property type="entry name" value="DNA ADENINE METHYLASE"/>
    <property type="match status" value="1"/>
</dbReference>
<dbReference type="GO" id="GO:1904047">
    <property type="term" value="F:S-adenosyl-L-methionine binding"/>
    <property type="evidence" value="ECO:0007669"/>
    <property type="project" value="TreeGrafter"/>
</dbReference>
<evidence type="ECO:0000256" key="3">
    <source>
        <dbReference type="ARBA" id="ARBA00022691"/>
    </source>
</evidence>
<comment type="caution">
    <text evidence="4">The sequence shown here is derived from an EMBL/GenBank/DDBJ whole genome shotgun (WGS) entry which is preliminary data.</text>
</comment>
<dbReference type="GO" id="GO:0032259">
    <property type="term" value="P:methylation"/>
    <property type="evidence" value="ECO:0007669"/>
    <property type="project" value="UniProtKB-KW"/>
</dbReference>
<protein>
    <recommendedName>
        <fullName evidence="5">Site-specific DNA-methyltransferase (adenine-specific)</fullName>
    </recommendedName>
</protein>
<dbReference type="GO" id="GO:0006298">
    <property type="term" value="P:mismatch repair"/>
    <property type="evidence" value="ECO:0007669"/>
    <property type="project" value="TreeGrafter"/>
</dbReference>
<name>A0A0F9MVG9_9ZZZZ</name>
<dbReference type="Pfam" id="PF02086">
    <property type="entry name" value="MethyltransfD12"/>
    <property type="match status" value="2"/>
</dbReference>
<dbReference type="InterPro" id="IPR012327">
    <property type="entry name" value="MeTrfase_D12"/>
</dbReference>
<dbReference type="PRINTS" id="PR00505">
    <property type="entry name" value="D12N6MTFRASE"/>
</dbReference>
<dbReference type="AlphaFoldDB" id="A0A0F9MVG9"/>
<dbReference type="PANTHER" id="PTHR30481:SF4">
    <property type="entry name" value="SITE-SPECIFIC DNA-METHYLTRANSFERASE (ADENINE-SPECIFIC)"/>
    <property type="match status" value="1"/>
</dbReference>
<dbReference type="EMBL" id="LAZR01004154">
    <property type="protein sequence ID" value="KKN11260.1"/>
    <property type="molecule type" value="Genomic_DNA"/>
</dbReference>
<keyword evidence="1" id="KW-0489">Methyltransferase</keyword>
<accession>A0A0F9MVG9</accession>
<dbReference type="SUPFAM" id="SSF53335">
    <property type="entry name" value="S-adenosyl-L-methionine-dependent methyltransferases"/>
    <property type="match status" value="1"/>
</dbReference>
<keyword evidence="2" id="KW-0808">Transferase</keyword>
<dbReference type="GO" id="GO:0043565">
    <property type="term" value="F:sequence-specific DNA binding"/>
    <property type="evidence" value="ECO:0007669"/>
    <property type="project" value="TreeGrafter"/>
</dbReference>
<gene>
    <name evidence="4" type="ORF">LCGC14_1028170</name>
</gene>
<dbReference type="GO" id="GO:0009007">
    <property type="term" value="F:site-specific DNA-methyltransferase (adenine-specific) activity"/>
    <property type="evidence" value="ECO:0007669"/>
    <property type="project" value="UniProtKB-EC"/>
</dbReference>
<organism evidence="4">
    <name type="scientific">marine sediment metagenome</name>
    <dbReference type="NCBI Taxonomy" id="412755"/>
    <lineage>
        <taxon>unclassified sequences</taxon>
        <taxon>metagenomes</taxon>
        <taxon>ecological metagenomes</taxon>
    </lineage>
</organism>
<dbReference type="Gene3D" id="3.40.50.150">
    <property type="entry name" value="Vaccinia Virus protein VP39"/>
    <property type="match status" value="2"/>
</dbReference>
<dbReference type="GO" id="GO:0009307">
    <property type="term" value="P:DNA restriction-modification system"/>
    <property type="evidence" value="ECO:0007669"/>
    <property type="project" value="InterPro"/>
</dbReference>
<evidence type="ECO:0008006" key="5">
    <source>
        <dbReference type="Google" id="ProtNLM"/>
    </source>
</evidence>
<sequence length="372" mass="41945">MGIERTGYRLRLVCDAEYCRNHLGKGLLEVDGDSLSRCEWAARDVGWRLGGDTVLCTDCNAAETRRERLSANEQSDSAQKMTKLTQPGKWHGGKFHLAKRIIELMPPHVHYVETHFGMGSVLLQKDFEGVSEVVNDIDGRLTAFWKALQSPTSFEAFCRLIDATPLSQIEWRQANTTMAAVTTGKSLAERGAAFFINNRQSRQGLGKDFATLSRNRTRRGMNEQVSSWLTAIEGLPEIHERLKRVVILNDDALKVIRQQDGPNTLFYCDPPYLAETRSSGEYEMTYSDHVRLLALLGRSVAVDASRFDDAVETLGPLLEWQRKGKFLLSGYPSSLYYETAGMNTWHRVDIQIDNKASSAKTKEIKTVCMWAN</sequence>
<evidence type="ECO:0000256" key="1">
    <source>
        <dbReference type="ARBA" id="ARBA00022603"/>
    </source>
</evidence>
<evidence type="ECO:0000256" key="2">
    <source>
        <dbReference type="ARBA" id="ARBA00022679"/>
    </source>
</evidence>
<reference evidence="4" key="1">
    <citation type="journal article" date="2015" name="Nature">
        <title>Complex archaea that bridge the gap between prokaryotes and eukaryotes.</title>
        <authorList>
            <person name="Spang A."/>
            <person name="Saw J.H."/>
            <person name="Jorgensen S.L."/>
            <person name="Zaremba-Niedzwiedzka K."/>
            <person name="Martijn J."/>
            <person name="Lind A.E."/>
            <person name="van Eijk R."/>
            <person name="Schleper C."/>
            <person name="Guy L."/>
            <person name="Ettema T.J."/>
        </authorList>
    </citation>
    <scope>NUCLEOTIDE SEQUENCE</scope>
</reference>
<evidence type="ECO:0000313" key="4">
    <source>
        <dbReference type="EMBL" id="KKN11260.1"/>
    </source>
</evidence>